<dbReference type="Gene3D" id="3.90.70.120">
    <property type="match status" value="1"/>
</dbReference>
<dbReference type="PANTHER" id="PTHR40552:SF6">
    <property type="entry name" value="FI09606P-RELATED"/>
    <property type="match status" value="1"/>
</dbReference>
<dbReference type="AlphaFoldDB" id="A0A6P4JG38"/>
<proteinExistence type="predicted"/>
<name>A0A6P4JG38_DROKI</name>
<protein>
    <submittedName>
        <fullName evidence="2">Uncharacterized protein</fullName>
    </submittedName>
</protein>
<dbReference type="RefSeq" id="XP_017034536.1">
    <property type="nucleotide sequence ID" value="XM_017179047.3"/>
</dbReference>
<evidence type="ECO:0000313" key="1">
    <source>
        <dbReference type="Proteomes" id="UP001652661"/>
    </source>
</evidence>
<dbReference type="GeneID" id="108083309"/>
<dbReference type="Proteomes" id="UP001652661">
    <property type="component" value="Chromosome 3L"/>
</dbReference>
<dbReference type="OMA" id="SEWDKPI"/>
<accession>A0A6P4JG38</accession>
<dbReference type="PANTHER" id="PTHR40552">
    <property type="entry name" value="AT05186P-RELATED"/>
    <property type="match status" value="1"/>
</dbReference>
<dbReference type="OrthoDB" id="8062037at2759"/>
<sequence>MNSEQCEFDTTGRILRLLQESAPLTAGSESITWLTSKNSLPFWSRRLNCNLQGSQRCRGGDRYRDYDIEVPGRVWSLWGGLHPRAPLFDRRLQGRQALGCCVVACCVASTFRHLGDWSGKLLDAIVVNGDRYYRASVEKSQRQDLHLSVDDMCAQCDFQDLRFLVQMELVAFGYLYSDPASATMSLLEGFKYFFTRFQSGVLQCEDRCFAFGYNFNLDGGYFFFDCSAWGKPLFPDDMGASYVLLVKHLQGLLYCVVVTLNVRRRNVEYRLYNVDLAHLSSDPQRAMTTSLKSQSAMPRSQ</sequence>
<reference evidence="2" key="1">
    <citation type="submission" date="2025-08" db="UniProtKB">
        <authorList>
            <consortium name="RefSeq"/>
        </authorList>
    </citation>
    <scope>IDENTIFICATION</scope>
    <source>
        <strain evidence="2">14028-0561.14</strain>
        <tissue evidence="2">Whole fly</tissue>
    </source>
</reference>
<keyword evidence="1" id="KW-1185">Reference proteome</keyword>
<gene>
    <name evidence="2" type="primary">LOC108083309</name>
</gene>
<evidence type="ECO:0000313" key="2">
    <source>
        <dbReference type="RefSeq" id="XP_017034536.1"/>
    </source>
</evidence>
<organism evidence="1 2">
    <name type="scientific">Drosophila kikkawai</name>
    <name type="common">Fruit fly</name>
    <dbReference type="NCBI Taxonomy" id="30033"/>
    <lineage>
        <taxon>Eukaryota</taxon>
        <taxon>Metazoa</taxon>
        <taxon>Ecdysozoa</taxon>
        <taxon>Arthropoda</taxon>
        <taxon>Hexapoda</taxon>
        <taxon>Insecta</taxon>
        <taxon>Pterygota</taxon>
        <taxon>Neoptera</taxon>
        <taxon>Endopterygota</taxon>
        <taxon>Diptera</taxon>
        <taxon>Brachycera</taxon>
        <taxon>Muscomorpha</taxon>
        <taxon>Ephydroidea</taxon>
        <taxon>Drosophilidae</taxon>
        <taxon>Drosophila</taxon>
        <taxon>Sophophora</taxon>
    </lineage>
</organism>